<dbReference type="AlphaFoldDB" id="A0AAQ3UMB9"/>
<evidence type="ECO:0000313" key="3">
    <source>
        <dbReference type="Proteomes" id="UP001341281"/>
    </source>
</evidence>
<feature type="region of interest" description="Disordered" evidence="1">
    <location>
        <begin position="42"/>
        <end position="77"/>
    </location>
</feature>
<reference evidence="2 3" key="1">
    <citation type="submission" date="2024-02" db="EMBL/GenBank/DDBJ databases">
        <title>High-quality chromosome-scale genome assembly of Pensacola bahiagrass (Paspalum notatum Flugge var. saurae).</title>
        <authorList>
            <person name="Vega J.M."/>
            <person name="Podio M."/>
            <person name="Orjuela J."/>
            <person name="Siena L.A."/>
            <person name="Pessino S.C."/>
            <person name="Combes M.C."/>
            <person name="Mariac C."/>
            <person name="Albertini E."/>
            <person name="Pupilli F."/>
            <person name="Ortiz J.P.A."/>
            <person name="Leblanc O."/>
        </authorList>
    </citation>
    <scope>NUCLEOTIDE SEQUENCE [LARGE SCALE GENOMIC DNA]</scope>
    <source>
        <strain evidence="2">R1</strain>
        <tissue evidence="2">Leaf</tissue>
    </source>
</reference>
<protein>
    <submittedName>
        <fullName evidence="2">Uncharacterized protein</fullName>
    </submittedName>
</protein>
<accession>A0AAQ3UMB9</accession>
<proteinExistence type="predicted"/>
<dbReference type="Proteomes" id="UP001341281">
    <property type="component" value="Chromosome 09"/>
</dbReference>
<dbReference type="EMBL" id="CP144753">
    <property type="protein sequence ID" value="WVZ93998.1"/>
    <property type="molecule type" value="Genomic_DNA"/>
</dbReference>
<evidence type="ECO:0000313" key="2">
    <source>
        <dbReference type="EMBL" id="WVZ93998.1"/>
    </source>
</evidence>
<name>A0AAQ3UMB9_PASNO</name>
<organism evidence="2 3">
    <name type="scientific">Paspalum notatum var. saurae</name>
    <dbReference type="NCBI Taxonomy" id="547442"/>
    <lineage>
        <taxon>Eukaryota</taxon>
        <taxon>Viridiplantae</taxon>
        <taxon>Streptophyta</taxon>
        <taxon>Embryophyta</taxon>
        <taxon>Tracheophyta</taxon>
        <taxon>Spermatophyta</taxon>
        <taxon>Magnoliopsida</taxon>
        <taxon>Liliopsida</taxon>
        <taxon>Poales</taxon>
        <taxon>Poaceae</taxon>
        <taxon>PACMAD clade</taxon>
        <taxon>Panicoideae</taxon>
        <taxon>Andropogonodae</taxon>
        <taxon>Paspaleae</taxon>
        <taxon>Paspalinae</taxon>
        <taxon>Paspalum</taxon>
    </lineage>
</organism>
<gene>
    <name evidence="2" type="ORF">U9M48_039942</name>
</gene>
<keyword evidence="3" id="KW-1185">Reference proteome</keyword>
<evidence type="ECO:0000256" key="1">
    <source>
        <dbReference type="SAM" id="MobiDB-lite"/>
    </source>
</evidence>
<sequence length="141" mass="15427">MVKHQQQDATMHSSHGAPPWCPVFSPAWTAAVPSLGTSSPWRLQASAAGSKRRVSPTPSVAVPVPPPRRRPSHPLAEAPAHYLLDEIPQWSSTTSFHAVPLHHGLRSLPIRRWPLLPFPKRLLPFASPPHSLLPPTPTGVR</sequence>